<accession>G9P9X5</accession>
<dbReference type="AlphaFoldDB" id="G9P9X5"/>
<proteinExistence type="predicted"/>
<keyword evidence="2" id="KW-1185">Reference proteome</keyword>
<dbReference type="HOGENOM" id="CLU_2996776_0_0_1"/>
<dbReference type="EMBL" id="ABDG02000028">
    <property type="protein sequence ID" value="EHK40446.1"/>
    <property type="molecule type" value="Genomic_DNA"/>
</dbReference>
<gene>
    <name evidence="1" type="ORF">TRIATDRAFT_302785</name>
</gene>
<name>G9P9X5_HYPAI</name>
<protein>
    <submittedName>
        <fullName evidence="1">Uncharacterized protein</fullName>
    </submittedName>
</protein>
<sequence>MASWASLTVTGMLSTETRKLLGRGKAKLRHLPRQGQDAGKRLAHAYDRIYRESKGLE</sequence>
<reference evidence="1 2" key="1">
    <citation type="journal article" date="2011" name="Genome Biol.">
        <title>Comparative genome sequence analysis underscores mycoparasitism as the ancestral life style of Trichoderma.</title>
        <authorList>
            <person name="Kubicek C.P."/>
            <person name="Herrera-Estrella A."/>
            <person name="Seidl-Seiboth V."/>
            <person name="Martinez D.A."/>
            <person name="Druzhinina I.S."/>
            <person name="Thon M."/>
            <person name="Zeilinger S."/>
            <person name="Casas-Flores S."/>
            <person name="Horwitz B.A."/>
            <person name="Mukherjee P.K."/>
            <person name="Mukherjee M."/>
            <person name="Kredics L."/>
            <person name="Alcaraz L.D."/>
            <person name="Aerts A."/>
            <person name="Antal Z."/>
            <person name="Atanasova L."/>
            <person name="Cervantes-Badillo M.G."/>
            <person name="Challacombe J."/>
            <person name="Chertkov O."/>
            <person name="McCluskey K."/>
            <person name="Coulpier F."/>
            <person name="Deshpande N."/>
            <person name="von Doehren H."/>
            <person name="Ebbole D.J."/>
            <person name="Esquivel-Naranjo E.U."/>
            <person name="Fekete E."/>
            <person name="Flipphi M."/>
            <person name="Glaser F."/>
            <person name="Gomez-Rodriguez E.Y."/>
            <person name="Gruber S."/>
            <person name="Han C."/>
            <person name="Henrissat B."/>
            <person name="Hermosa R."/>
            <person name="Hernandez-Onate M."/>
            <person name="Karaffa L."/>
            <person name="Kosti I."/>
            <person name="Le Crom S."/>
            <person name="Lindquist E."/>
            <person name="Lucas S."/>
            <person name="Luebeck M."/>
            <person name="Luebeck P.S."/>
            <person name="Margeot A."/>
            <person name="Metz B."/>
            <person name="Misra M."/>
            <person name="Nevalainen H."/>
            <person name="Omann M."/>
            <person name="Packer N."/>
            <person name="Perrone G."/>
            <person name="Uresti-Rivera E.E."/>
            <person name="Salamov A."/>
            <person name="Schmoll M."/>
            <person name="Seiboth B."/>
            <person name="Shapiro H."/>
            <person name="Sukno S."/>
            <person name="Tamayo-Ramos J.A."/>
            <person name="Tisch D."/>
            <person name="Wiest A."/>
            <person name="Wilkinson H.H."/>
            <person name="Zhang M."/>
            <person name="Coutinho P.M."/>
            <person name="Kenerley C.M."/>
            <person name="Monte E."/>
            <person name="Baker S.E."/>
            <person name="Grigoriev I.V."/>
        </authorList>
    </citation>
    <scope>NUCLEOTIDE SEQUENCE [LARGE SCALE GENOMIC DNA]</scope>
    <source>
        <strain evidence="2">ATCC 20476 / IMI 206040</strain>
    </source>
</reference>
<dbReference type="Proteomes" id="UP000005426">
    <property type="component" value="Unassembled WGS sequence"/>
</dbReference>
<comment type="caution">
    <text evidence="1">The sequence shown here is derived from an EMBL/GenBank/DDBJ whole genome shotgun (WGS) entry which is preliminary data.</text>
</comment>
<evidence type="ECO:0000313" key="1">
    <source>
        <dbReference type="EMBL" id="EHK40446.1"/>
    </source>
</evidence>
<evidence type="ECO:0000313" key="2">
    <source>
        <dbReference type="Proteomes" id="UP000005426"/>
    </source>
</evidence>
<organism evidence="1 2">
    <name type="scientific">Hypocrea atroviridis (strain ATCC 20476 / IMI 206040)</name>
    <name type="common">Trichoderma atroviride</name>
    <dbReference type="NCBI Taxonomy" id="452589"/>
    <lineage>
        <taxon>Eukaryota</taxon>
        <taxon>Fungi</taxon>
        <taxon>Dikarya</taxon>
        <taxon>Ascomycota</taxon>
        <taxon>Pezizomycotina</taxon>
        <taxon>Sordariomycetes</taxon>
        <taxon>Hypocreomycetidae</taxon>
        <taxon>Hypocreales</taxon>
        <taxon>Hypocreaceae</taxon>
        <taxon>Trichoderma</taxon>
    </lineage>
</organism>